<name>A0ACB8RRK4_9AGAM</name>
<keyword evidence="2" id="KW-1185">Reference proteome</keyword>
<proteinExistence type="predicted"/>
<comment type="caution">
    <text evidence="1">The sequence shown here is derived from an EMBL/GenBank/DDBJ whole genome shotgun (WGS) entry which is preliminary data.</text>
</comment>
<sequence length="556" mass="61407">MSDQARFAGGFRYSLPHGYDGPNPQYSAGVGPAKHPAQNVPPLWATSEDVNCPSSPYAPSGTGPPQTPGGLASPSHAREYHPTETSPIYSAYGPNYALYGPPPSNNSFARPPSPPNAFIGEPFGRAPYANATYRQDHRPPAASYDVHGYPVQRLPYAQQSLYTVSTVTQTLPPPSHTIVQQSATYAFPAPFPPPPPPPLPPRPTPTQQQQHWPQSTSARPSLPPRPPTSCICFGNPLEVRGSPVQLQPSYQYSQCNRRKKAVCIGINYVGQEGVLKGAASDARRFAQFLCDRFEYKKQDIRILTDDWNGSSPTFFNIITAMEWLVNDAKTHDSLTFFFAGHGDRVKDNDGEEVDGWDEAIVPLDWKTAGYIVDDLIHHIMVKPLPPGCRLTAVFDSCHSGSALDLPYIVSVTALRYLPVSPRKPRPQYNPDGTQINTPDLVEEAYNGYLGDVFSTRRREARAEAYRADQKSKRTKASPADCISFSSCADDQQSFDGVRNGEYTGLMSAAFIESFKENPHLSFQELLQSLRRHLWKEGQTPQLSSSHPMDISLRFIA</sequence>
<dbReference type="EMBL" id="MU275917">
    <property type="protein sequence ID" value="KAI0046796.1"/>
    <property type="molecule type" value="Genomic_DNA"/>
</dbReference>
<dbReference type="Proteomes" id="UP000814033">
    <property type="component" value="Unassembled WGS sequence"/>
</dbReference>
<accession>A0ACB8RRK4</accession>
<evidence type="ECO:0000313" key="1">
    <source>
        <dbReference type="EMBL" id="KAI0046796.1"/>
    </source>
</evidence>
<gene>
    <name evidence="1" type="ORF">FA95DRAFT_1606608</name>
</gene>
<evidence type="ECO:0000313" key="2">
    <source>
        <dbReference type="Proteomes" id="UP000814033"/>
    </source>
</evidence>
<reference evidence="1" key="2">
    <citation type="journal article" date="2022" name="New Phytol.">
        <title>Evolutionary transition to the ectomycorrhizal habit in the genomes of a hyperdiverse lineage of mushroom-forming fungi.</title>
        <authorList>
            <person name="Looney B."/>
            <person name="Miyauchi S."/>
            <person name="Morin E."/>
            <person name="Drula E."/>
            <person name="Courty P.E."/>
            <person name="Kohler A."/>
            <person name="Kuo A."/>
            <person name="LaButti K."/>
            <person name="Pangilinan J."/>
            <person name="Lipzen A."/>
            <person name="Riley R."/>
            <person name="Andreopoulos W."/>
            <person name="He G."/>
            <person name="Johnson J."/>
            <person name="Nolan M."/>
            <person name="Tritt A."/>
            <person name="Barry K.W."/>
            <person name="Grigoriev I.V."/>
            <person name="Nagy L.G."/>
            <person name="Hibbett D."/>
            <person name="Henrissat B."/>
            <person name="Matheny P.B."/>
            <person name="Labbe J."/>
            <person name="Martin F.M."/>
        </authorList>
    </citation>
    <scope>NUCLEOTIDE SEQUENCE</scope>
    <source>
        <strain evidence="1">FP105234-sp</strain>
    </source>
</reference>
<protein>
    <submittedName>
        <fullName evidence="1">Uncharacterized protein</fullName>
    </submittedName>
</protein>
<reference evidence="1" key="1">
    <citation type="submission" date="2021-02" db="EMBL/GenBank/DDBJ databases">
        <authorList>
            <consortium name="DOE Joint Genome Institute"/>
            <person name="Ahrendt S."/>
            <person name="Looney B.P."/>
            <person name="Miyauchi S."/>
            <person name="Morin E."/>
            <person name="Drula E."/>
            <person name="Courty P.E."/>
            <person name="Chicoki N."/>
            <person name="Fauchery L."/>
            <person name="Kohler A."/>
            <person name="Kuo A."/>
            <person name="Labutti K."/>
            <person name="Pangilinan J."/>
            <person name="Lipzen A."/>
            <person name="Riley R."/>
            <person name="Andreopoulos W."/>
            <person name="He G."/>
            <person name="Johnson J."/>
            <person name="Barry K.W."/>
            <person name="Grigoriev I.V."/>
            <person name="Nagy L."/>
            <person name="Hibbett D."/>
            <person name="Henrissat B."/>
            <person name="Matheny P.B."/>
            <person name="Labbe J."/>
            <person name="Martin F."/>
        </authorList>
    </citation>
    <scope>NUCLEOTIDE SEQUENCE</scope>
    <source>
        <strain evidence="1">FP105234-sp</strain>
    </source>
</reference>
<organism evidence="1 2">
    <name type="scientific">Auriscalpium vulgare</name>
    <dbReference type="NCBI Taxonomy" id="40419"/>
    <lineage>
        <taxon>Eukaryota</taxon>
        <taxon>Fungi</taxon>
        <taxon>Dikarya</taxon>
        <taxon>Basidiomycota</taxon>
        <taxon>Agaricomycotina</taxon>
        <taxon>Agaricomycetes</taxon>
        <taxon>Russulales</taxon>
        <taxon>Auriscalpiaceae</taxon>
        <taxon>Auriscalpium</taxon>
    </lineage>
</organism>